<name>A0AAN6WWG1_9PEZI</name>
<evidence type="ECO:0000313" key="2">
    <source>
        <dbReference type="EMBL" id="KAK4189464.1"/>
    </source>
</evidence>
<evidence type="ECO:0000256" key="1">
    <source>
        <dbReference type="SAM" id="Phobius"/>
    </source>
</evidence>
<keyword evidence="3" id="KW-1185">Reference proteome</keyword>
<feature type="transmembrane region" description="Helical" evidence="1">
    <location>
        <begin position="105"/>
        <end position="125"/>
    </location>
</feature>
<comment type="caution">
    <text evidence="2">The sequence shown here is derived from an EMBL/GenBank/DDBJ whole genome shotgun (WGS) entry which is preliminary data.</text>
</comment>
<keyword evidence="1" id="KW-0472">Membrane</keyword>
<evidence type="ECO:0000313" key="3">
    <source>
        <dbReference type="Proteomes" id="UP001302126"/>
    </source>
</evidence>
<accession>A0AAN6WWG1</accession>
<protein>
    <submittedName>
        <fullName evidence="2">Uncharacterized protein</fullName>
    </submittedName>
</protein>
<keyword evidence="1" id="KW-0812">Transmembrane</keyword>
<dbReference type="EMBL" id="MU864375">
    <property type="protein sequence ID" value="KAK4189464.1"/>
    <property type="molecule type" value="Genomic_DNA"/>
</dbReference>
<organism evidence="2 3">
    <name type="scientific">Podospora australis</name>
    <dbReference type="NCBI Taxonomy" id="1536484"/>
    <lineage>
        <taxon>Eukaryota</taxon>
        <taxon>Fungi</taxon>
        <taxon>Dikarya</taxon>
        <taxon>Ascomycota</taxon>
        <taxon>Pezizomycotina</taxon>
        <taxon>Sordariomycetes</taxon>
        <taxon>Sordariomycetidae</taxon>
        <taxon>Sordariales</taxon>
        <taxon>Podosporaceae</taxon>
        <taxon>Podospora</taxon>
    </lineage>
</organism>
<dbReference type="Proteomes" id="UP001302126">
    <property type="component" value="Unassembled WGS sequence"/>
</dbReference>
<reference evidence="2" key="1">
    <citation type="journal article" date="2023" name="Mol. Phylogenet. Evol.">
        <title>Genome-scale phylogeny and comparative genomics of the fungal order Sordariales.</title>
        <authorList>
            <person name="Hensen N."/>
            <person name="Bonometti L."/>
            <person name="Westerberg I."/>
            <person name="Brannstrom I.O."/>
            <person name="Guillou S."/>
            <person name="Cros-Aarteil S."/>
            <person name="Calhoun S."/>
            <person name="Haridas S."/>
            <person name="Kuo A."/>
            <person name="Mondo S."/>
            <person name="Pangilinan J."/>
            <person name="Riley R."/>
            <person name="LaButti K."/>
            <person name="Andreopoulos B."/>
            <person name="Lipzen A."/>
            <person name="Chen C."/>
            <person name="Yan M."/>
            <person name="Daum C."/>
            <person name="Ng V."/>
            <person name="Clum A."/>
            <person name="Steindorff A."/>
            <person name="Ohm R.A."/>
            <person name="Martin F."/>
            <person name="Silar P."/>
            <person name="Natvig D.O."/>
            <person name="Lalanne C."/>
            <person name="Gautier V."/>
            <person name="Ament-Velasquez S.L."/>
            <person name="Kruys A."/>
            <person name="Hutchinson M.I."/>
            <person name="Powell A.J."/>
            <person name="Barry K."/>
            <person name="Miller A.N."/>
            <person name="Grigoriev I.V."/>
            <person name="Debuchy R."/>
            <person name="Gladieux P."/>
            <person name="Hiltunen Thoren M."/>
            <person name="Johannesson H."/>
        </authorList>
    </citation>
    <scope>NUCLEOTIDE SEQUENCE</scope>
    <source>
        <strain evidence="2">PSN309</strain>
    </source>
</reference>
<gene>
    <name evidence="2" type="ORF">QBC35DRAFT_141614</name>
</gene>
<proteinExistence type="predicted"/>
<reference evidence="2" key="2">
    <citation type="submission" date="2023-05" db="EMBL/GenBank/DDBJ databases">
        <authorList>
            <consortium name="Lawrence Berkeley National Laboratory"/>
            <person name="Steindorff A."/>
            <person name="Hensen N."/>
            <person name="Bonometti L."/>
            <person name="Westerberg I."/>
            <person name="Brannstrom I.O."/>
            <person name="Guillou S."/>
            <person name="Cros-Aarteil S."/>
            <person name="Calhoun S."/>
            <person name="Haridas S."/>
            <person name="Kuo A."/>
            <person name="Mondo S."/>
            <person name="Pangilinan J."/>
            <person name="Riley R."/>
            <person name="Labutti K."/>
            <person name="Andreopoulos B."/>
            <person name="Lipzen A."/>
            <person name="Chen C."/>
            <person name="Yanf M."/>
            <person name="Daum C."/>
            <person name="Ng V."/>
            <person name="Clum A."/>
            <person name="Ohm R."/>
            <person name="Martin F."/>
            <person name="Silar P."/>
            <person name="Natvig D."/>
            <person name="Lalanne C."/>
            <person name="Gautier V."/>
            <person name="Ament-Velasquez S.L."/>
            <person name="Kruys A."/>
            <person name="Hutchinson M.I."/>
            <person name="Powell A.J."/>
            <person name="Barry K."/>
            <person name="Miller A.N."/>
            <person name="Grigoriev I.V."/>
            <person name="Debuchy R."/>
            <person name="Gladieux P."/>
            <person name="Thoren M.H."/>
            <person name="Johannesson H."/>
        </authorList>
    </citation>
    <scope>NUCLEOTIDE SEQUENCE</scope>
    <source>
        <strain evidence="2">PSN309</strain>
    </source>
</reference>
<feature type="transmembrane region" description="Helical" evidence="1">
    <location>
        <begin position="77"/>
        <end position="93"/>
    </location>
</feature>
<sequence length="149" mass="16474">MLSLCDIQLLTATSITEMGGSRTLEINHTGTSVAGSFNSPASGSHDQVAINREIASADCILEEGCVIMGNRLDRIRLFFTLAISSAVWSPNIMEDTQYWTFAASWWSGLSCFTYFVHMVYTMGLIRSALKVRNAQNNATEAENQEHEEV</sequence>
<dbReference type="AlphaFoldDB" id="A0AAN6WWG1"/>
<keyword evidence="1" id="KW-1133">Transmembrane helix</keyword>